<dbReference type="SUPFAM" id="SSF46689">
    <property type="entry name" value="Homeodomain-like"/>
    <property type="match status" value="1"/>
</dbReference>
<proteinExistence type="predicted"/>
<dbReference type="PANTHER" id="PTHR30055:SF234">
    <property type="entry name" value="HTH-TYPE TRANSCRIPTIONAL REGULATOR BETI"/>
    <property type="match status" value="1"/>
</dbReference>
<keyword evidence="3" id="KW-0804">Transcription</keyword>
<evidence type="ECO:0000259" key="5">
    <source>
        <dbReference type="PROSITE" id="PS50977"/>
    </source>
</evidence>
<dbReference type="Proteomes" id="UP000321749">
    <property type="component" value="Unassembled WGS sequence"/>
</dbReference>
<organism evidence="6 7">
    <name type="scientific">Agrococcus baldri</name>
    <dbReference type="NCBI Taxonomy" id="153730"/>
    <lineage>
        <taxon>Bacteria</taxon>
        <taxon>Bacillati</taxon>
        <taxon>Actinomycetota</taxon>
        <taxon>Actinomycetes</taxon>
        <taxon>Micrococcales</taxon>
        <taxon>Microbacteriaceae</taxon>
        <taxon>Agrococcus</taxon>
    </lineage>
</organism>
<dbReference type="InterPro" id="IPR050109">
    <property type="entry name" value="HTH-type_TetR-like_transc_reg"/>
</dbReference>
<evidence type="ECO:0000313" key="6">
    <source>
        <dbReference type="EMBL" id="GEK79673.1"/>
    </source>
</evidence>
<dbReference type="Gene3D" id="1.10.10.60">
    <property type="entry name" value="Homeodomain-like"/>
    <property type="match status" value="1"/>
</dbReference>
<dbReference type="SUPFAM" id="SSF48498">
    <property type="entry name" value="Tetracyclin repressor-like, C-terminal domain"/>
    <property type="match status" value="1"/>
</dbReference>
<evidence type="ECO:0000313" key="7">
    <source>
        <dbReference type="Proteomes" id="UP000321749"/>
    </source>
</evidence>
<accession>A0AA87RHN4</accession>
<comment type="caution">
    <text evidence="6">The sequence shown here is derived from an EMBL/GenBank/DDBJ whole genome shotgun (WGS) entry which is preliminary data.</text>
</comment>
<keyword evidence="1" id="KW-0805">Transcription regulation</keyword>
<gene>
    <name evidence="6" type="ORF">ABA31_10240</name>
</gene>
<evidence type="ECO:0000256" key="4">
    <source>
        <dbReference type="PROSITE-ProRule" id="PRU00335"/>
    </source>
</evidence>
<dbReference type="Gene3D" id="1.10.357.10">
    <property type="entry name" value="Tetracycline Repressor, domain 2"/>
    <property type="match status" value="1"/>
</dbReference>
<evidence type="ECO:0000256" key="1">
    <source>
        <dbReference type="ARBA" id="ARBA00023015"/>
    </source>
</evidence>
<dbReference type="InterPro" id="IPR001647">
    <property type="entry name" value="HTH_TetR"/>
</dbReference>
<keyword evidence="2 4" id="KW-0238">DNA-binding</keyword>
<dbReference type="Pfam" id="PF00440">
    <property type="entry name" value="TetR_N"/>
    <property type="match status" value="1"/>
</dbReference>
<dbReference type="PANTHER" id="PTHR30055">
    <property type="entry name" value="HTH-TYPE TRANSCRIPTIONAL REGULATOR RUTR"/>
    <property type="match status" value="1"/>
</dbReference>
<protein>
    <submittedName>
        <fullName evidence="6">Transcriptional regulator, TetR family protein</fullName>
    </submittedName>
</protein>
<evidence type="ECO:0000256" key="2">
    <source>
        <dbReference type="ARBA" id="ARBA00023125"/>
    </source>
</evidence>
<keyword evidence="7" id="KW-1185">Reference proteome</keyword>
<name>A0AA87RHN4_9MICO</name>
<dbReference type="InterPro" id="IPR009057">
    <property type="entry name" value="Homeodomain-like_sf"/>
</dbReference>
<dbReference type="PROSITE" id="PS50977">
    <property type="entry name" value="HTH_TETR_2"/>
    <property type="match status" value="1"/>
</dbReference>
<sequence length="202" mass="22184">MAIRHAKADEAQPAPPALDASAHRILDAAAELLATRDTRAVTVAEIARLASVSRPTVYRRWPDADAIVRAAQLRAITQILDELGPAPTTRDEIVRDVLRFSARFRSHPLFARLLEREPESFSRYALQRIGASQRAMLHWLAVAIAAGQRDGSVRAGSPSDIAVMLLLIAQAAILSHGIVTALIDEQHWQAELRHAIDRHLAP</sequence>
<evidence type="ECO:0000256" key="3">
    <source>
        <dbReference type="ARBA" id="ARBA00023163"/>
    </source>
</evidence>
<dbReference type="InterPro" id="IPR036271">
    <property type="entry name" value="Tet_transcr_reg_TetR-rel_C_sf"/>
</dbReference>
<dbReference type="AlphaFoldDB" id="A0AA87RHN4"/>
<feature type="DNA-binding region" description="H-T-H motif" evidence="4">
    <location>
        <begin position="42"/>
        <end position="61"/>
    </location>
</feature>
<dbReference type="GO" id="GO:0000976">
    <property type="term" value="F:transcription cis-regulatory region binding"/>
    <property type="evidence" value="ECO:0007669"/>
    <property type="project" value="TreeGrafter"/>
</dbReference>
<dbReference type="RefSeq" id="WP_146793274.1">
    <property type="nucleotide sequence ID" value="NZ_BJUU01000004.1"/>
</dbReference>
<dbReference type="GO" id="GO:0003700">
    <property type="term" value="F:DNA-binding transcription factor activity"/>
    <property type="evidence" value="ECO:0007669"/>
    <property type="project" value="TreeGrafter"/>
</dbReference>
<feature type="domain" description="HTH tetR-type" evidence="5">
    <location>
        <begin position="19"/>
        <end position="79"/>
    </location>
</feature>
<dbReference type="EMBL" id="BJUU01000004">
    <property type="protein sequence ID" value="GEK79673.1"/>
    <property type="molecule type" value="Genomic_DNA"/>
</dbReference>
<reference evidence="6 7" key="1">
    <citation type="submission" date="2019-07" db="EMBL/GenBank/DDBJ databases">
        <title>Whole genome shotgun sequence of Agrococcus baldri NBRC 103055.</title>
        <authorList>
            <person name="Hosoyama A."/>
            <person name="Uohara A."/>
            <person name="Ohji S."/>
            <person name="Ichikawa N."/>
        </authorList>
    </citation>
    <scope>NUCLEOTIDE SEQUENCE [LARGE SCALE GENOMIC DNA]</scope>
    <source>
        <strain evidence="6 7">NBRC 103055</strain>
    </source>
</reference>